<reference evidence="2" key="1">
    <citation type="journal article" date="2014" name="Front. Microbiol.">
        <title>High frequency of phylogenetically diverse reductive dehalogenase-homologous genes in deep subseafloor sedimentary metagenomes.</title>
        <authorList>
            <person name="Kawai M."/>
            <person name="Futagami T."/>
            <person name="Toyoda A."/>
            <person name="Takaki Y."/>
            <person name="Nishi S."/>
            <person name="Hori S."/>
            <person name="Arai W."/>
            <person name="Tsubouchi T."/>
            <person name="Morono Y."/>
            <person name="Uchiyama I."/>
            <person name="Ito T."/>
            <person name="Fujiyama A."/>
            <person name="Inagaki F."/>
            <person name="Takami H."/>
        </authorList>
    </citation>
    <scope>NUCLEOTIDE SEQUENCE</scope>
    <source>
        <strain evidence="2">Expedition CK06-06</strain>
    </source>
</reference>
<dbReference type="GO" id="GO:0003746">
    <property type="term" value="F:translation elongation factor activity"/>
    <property type="evidence" value="ECO:0007669"/>
    <property type="project" value="TreeGrafter"/>
</dbReference>
<gene>
    <name evidence="2" type="ORF">S03H2_19029</name>
</gene>
<evidence type="ECO:0000313" key="2">
    <source>
        <dbReference type="EMBL" id="GAH43087.1"/>
    </source>
</evidence>
<evidence type="ECO:0000259" key="1">
    <source>
        <dbReference type="SMART" id="SM00841"/>
    </source>
</evidence>
<protein>
    <recommendedName>
        <fullName evidence="1">Elongation factor P C-terminal domain-containing protein</fullName>
    </recommendedName>
</protein>
<dbReference type="Pfam" id="PF09285">
    <property type="entry name" value="Elong-fact-P_C"/>
    <property type="match status" value="1"/>
</dbReference>
<dbReference type="PANTHER" id="PTHR30053:SF12">
    <property type="entry name" value="ELONGATION FACTOR P (EF-P) FAMILY PROTEIN"/>
    <property type="match status" value="1"/>
</dbReference>
<dbReference type="InterPro" id="IPR020599">
    <property type="entry name" value="Transl_elong_fac_P/YeiP"/>
</dbReference>
<dbReference type="CDD" id="cd05794">
    <property type="entry name" value="S1_EF-P_repeat_2"/>
    <property type="match status" value="1"/>
</dbReference>
<dbReference type="GO" id="GO:0043043">
    <property type="term" value="P:peptide biosynthetic process"/>
    <property type="evidence" value="ECO:0007669"/>
    <property type="project" value="InterPro"/>
</dbReference>
<dbReference type="SMART" id="SM00841">
    <property type="entry name" value="Elong-fact-P_C"/>
    <property type="match status" value="1"/>
</dbReference>
<dbReference type="PROSITE" id="PS01275">
    <property type="entry name" value="EFP"/>
    <property type="match status" value="1"/>
</dbReference>
<dbReference type="PANTHER" id="PTHR30053">
    <property type="entry name" value="ELONGATION FACTOR P"/>
    <property type="match status" value="1"/>
</dbReference>
<dbReference type="AlphaFoldDB" id="X1FDN1"/>
<dbReference type="InterPro" id="IPR012340">
    <property type="entry name" value="NA-bd_OB-fold"/>
</dbReference>
<dbReference type="FunFam" id="2.40.50.140:FF:000004">
    <property type="entry name" value="Elongation factor P"/>
    <property type="match status" value="1"/>
</dbReference>
<dbReference type="Gene3D" id="2.40.50.140">
    <property type="entry name" value="Nucleic acid-binding proteins"/>
    <property type="match status" value="1"/>
</dbReference>
<dbReference type="GO" id="GO:0005829">
    <property type="term" value="C:cytosol"/>
    <property type="evidence" value="ECO:0007669"/>
    <property type="project" value="UniProtKB-ARBA"/>
</dbReference>
<comment type="caution">
    <text evidence="2">The sequence shown here is derived from an EMBL/GenBank/DDBJ whole genome shotgun (WGS) entry which is preliminary data.</text>
</comment>
<dbReference type="EMBL" id="BARU01009912">
    <property type="protein sequence ID" value="GAH43087.1"/>
    <property type="molecule type" value="Genomic_DNA"/>
</dbReference>
<dbReference type="SUPFAM" id="SSF50249">
    <property type="entry name" value="Nucleic acid-binding proteins"/>
    <property type="match status" value="1"/>
</dbReference>
<name>X1FDN1_9ZZZZ</name>
<organism evidence="2">
    <name type="scientific">marine sediment metagenome</name>
    <dbReference type="NCBI Taxonomy" id="412755"/>
    <lineage>
        <taxon>unclassified sequences</taxon>
        <taxon>metagenomes</taxon>
        <taxon>ecological metagenomes</taxon>
    </lineage>
</organism>
<feature type="domain" description="Elongation factor P C-terminal" evidence="1">
    <location>
        <begin position="27"/>
        <end position="76"/>
    </location>
</feature>
<dbReference type="InterPro" id="IPR015365">
    <property type="entry name" value="Elong-fact-P_C"/>
</dbReference>
<accession>X1FDN1</accession>
<dbReference type="InterPro" id="IPR013852">
    <property type="entry name" value="Transl_elong_P/YeiP_CS"/>
</dbReference>
<proteinExistence type="predicted"/>
<sequence>MEVNHIVSLQISSYKGELVGVEIPITVELEVVETDPGFKGDTATGGNKPAELETGITIQVPLFINKGDIIKVDGAR</sequence>